<comment type="caution">
    <text evidence="19">The sequence shown here is derived from an EMBL/GenBank/DDBJ whole genome shotgun (WGS) entry which is preliminary data.</text>
</comment>
<evidence type="ECO:0000256" key="4">
    <source>
        <dbReference type="ARBA" id="ARBA00022568"/>
    </source>
</evidence>
<keyword evidence="6 17" id="KW-0812">Transmembrane</keyword>
<dbReference type="SUPFAM" id="SSF81324">
    <property type="entry name" value="Voltage-gated potassium channels"/>
    <property type="match status" value="4"/>
</dbReference>
<keyword evidence="2" id="KW-0813">Transport</keyword>
<evidence type="ECO:0000256" key="8">
    <source>
        <dbReference type="ARBA" id="ARBA00022882"/>
    </source>
</evidence>
<evidence type="ECO:0000256" key="13">
    <source>
        <dbReference type="ARBA" id="ARBA00023303"/>
    </source>
</evidence>
<dbReference type="Pfam" id="PF00520">
    <property type="entry name" value="Ion_trans"/>
    <property type="match status" value="4"/>
</dbReference>
<feature type="transmembrane region" description="Helical" evidence="17">
    <location>
        <begin position="803"/>
        <end position="823"/>
    </location>
</feature>
<evidence type="ECO:0000256" key="5">
    <source>
        <dbReference type="ARBA" id="ARBA00022673"/>
    </source>
</evidence>
<dbReference type="InParanoid" id="A0A1X2HE84"/>
<proteinExistence type="inferred from homology"/>
<dbReference type="GO" id="GO:0008331">
    <property type="term" value="F:high voltage-gated calcium channel activity"/>
    <property type="evidence" value="ECO:0007669"/>
    <property type="project" value="TreeGrafter"/>
</dbReference>
<feature type="transmembrane region" description="Helical" evidence="17">
    <location>
        <begin position="588"/>
        <end position="612"/>
    </location>
</feature>
<feature type="transmembrane region" description="Helical" evidence="17">
    <location>
        <begin position="423"/>
        <end position="441"/>
    </location>
</feature>
<keyword evidence="7" id="KW-0106">Calcium</keyword>
<dbReference type="EMBL" id="MCGN01000004">
    <property type="protein sequence ID" value="ORY97239.1"/>
    <property type="molecule type" value="Genomic_DNA"/>
</dbReference>
<evidence type="ECO:0000256" key="10">
    <source>
        <dbReference type="ARBA" id="ARBA00023065"/>
    </source>
</evidence>
<feature type="domain" description="Ion transport" evidence="18">
    <location>
        <begin position="391"/>
        <end position="621"/>
    </location>
</feature>
<keyword evidence="13" id="KW-0407">Ion channel</keyword>
<dbReference type="FunFam" id="1.10.287.70:FF:000093">
    <property type="entry name" value="Calcium channel subunit Cch1"/>
    <property type="match status" value="1"/>
</dbReference>
<keyword evidence="20" id="KW-1185">Reference proteome</keyword>
<evidence type="ECO:0000256" key="9">
    <source>
        <dbReference type="ARBA" id="ARBA00022989"/>
    </source>
</evidence>
<dbReference type="Gene3D" id="1.20.120.350">
    <property type="entry name" value="Voltage-gated potassium channels. Chain C"/>
    <property type="match status" value="3"/>
</dbReference>
<feature type="transmembrane region" description="Helical" evidence="17">
    <location>
        <begin position="1051"/>
        <end position="1074"/>
    </location>
</feature>
<evidence type="ECO:0000313" key="20">
    <source>
        <dbReference type="Proteomes" id="UP000242180"/>
    </source>
</evidence>
<organism evidence="19 20">
    <name type="scientific">Syncephalastrum racemosum</name>
    <name type="common">Filamentous fungus</name>
    <dbReference type="NCBI Taxonomy" id="13706"/>
    <lineage>
        <taxon>Eukaryota</taxon>
        <taxon>Fungi</taxon>
        <taxon>Fungi incertae sedis</taxon>
        <taxon>Mucoromycota</taxon>
        <taxon>Mucoromycotina</taxon>
        <taxon>Mucoromycetes</taxon>
        <taxon>Mucorales</taxon>
        <taxon>Syncephalastraceae</taxon>
        <taxon>Syncephalastrum</taxon>
    </lineage>
</organism>
<feature type="transmembrane region" description="Helical" evidence="17">
    <location>
        <begin position="393"/>
        <end position="411"/>
    </location>
</feature>
<keyword evidence="11 17" id="KW-0472">Membrane</keyword>
<keyword evidence="9 17" id="KW-1133">Transmembrane helix</keyword>
<feature type="domain" description="Ion transport" evidence="18">
    <location>
        <begin position="1130"/>
        <end position="1367"/>
    </location>
</feature>
<feature type="transmembrane region" description="Helical" evidence="17">
    <location>
        <begin position="1008"/>
        <end position="1031"/>
    </location>
</feature>
<feature type="transmembrane region" description="Helical" evidence="17">
    <location>
        <begin position="937"/>
        <end position="956"/>
    </location>
</feature>
<evidence type="ECO:0000256" key="15">
    <source>
        <dbReference type="ARBA" id="ARBA00067459"/>
    </source>
</evidence>
<feature type="transmembrane region" description="Helical" evidence="17">
    <location>
        <begin position="1337"/>
        <end position="1363"/>
    </location>
</feature>
<feature type="transmembrane region" description="Helical" evidence="17">
    <location>
        <begin position="1131"/>
        <end position="1152"/>
    </location>
</feature>
<feature type="transmembrane region" description="Helical" evidence="17">
    <location>
        <begin position="1257"/>
        <end position="1279"/>
    </location>
</feature>
<dbReference type="OrthoDB" id="416585at2759"/>
<feature type="domain" description="Ion transport" evidence="18">
    <location>
        <begin position="805"/>
        <end position="1079"/>
    </location>
</feature>
<evidence type="ECO:0000313" key="19">
    <source>
        <dbReference type="EMBL" id="ORY97239.1"/>
    </source>
</evidence>
<evidence type="ECO:0000256" key="3">
    <source>
        <dbReference type="ARBA" id="ARBA00022475"/>
    </source>
</evidence>
<evidence type="ECO:0000256" key="1">
    <source>
        <dbReference type="ARBA" id="ARBA00004651"/>
    </source>
</evidence>
<gene>
    <name evidence="19" type="ORF">BCR43DRAFT_233613</name>
</gene>
<dbReference type="GO" id="GO:0005891">
    <property type="term" value="C:voltage-gated calcium channel complex"/>
    <property type="evidence" value="ECO:0007669"/>
    <property type="project" value="TreeGrafter"/>
</dbReference>
<dbReference type="STRING" id="13706.A0A1X2HE84"/>
<feature type="transmembrane region" description="Helical" evidence="17">
    <location>
        <begin position="515"/>
        <end position="539"/>
    </location>
</feature>
<name>A0A1X2HE84_SYNRA</name>
<keyword evidence="3" id="KW-1003">Cell membrane</keyword>
<feature type="transmembrane region" description="Helical" evidence="17">
    <location>
        <begin position="874"/>
        <end position="892"/>
    </location>
</feature>
<feature type="compositionally biased region" description="Polar residues" evidence="16">
    <location>
        <begin position="22"/>
        <end position="35"/>
    </location>
</feature>
<sequence length="1537" mass="175282">MGDGHAPWSPASIAPFERQPNRMPSAQLSESQLTGSPLPLFSHIQSDQTDLDLDPLQIPPAVTSDDDDKDEEENEVDRALAESLRIAHAPYLTKVANALDLLAVVSYWIDFTLILWYQETWSIFKALAALRVLRLLVLTRGTEVIMQSLSTSFDMFLNVLGFFAFFWVLFAIFALLVFMNSFSRRCAVMPEGGIHKNITDIQYVHPRLSCSSYIAEDGSLAGVFDMDVGEHITKSGGDSLTCPRGEVCIQSASNQPGWGYMSYDNILYAMLNLFTVISTEGWTDLMYMSQDSISDFGAGIFYSLCIYLMTYIMVPMFIAVITSSFSRVRGSMRQSAFATGKRTRLLLTRQMGNAEPSTEDWIYEGQLPTDGSAVREKSHRIRKFAATVVSHRYFPILGSVFVTLNIALLAVYSTAIPWNFSQYLHYFLMGFTILFGVEILFRMLGSANWAQFWKYSRNRVDLFIAVVTILTEIFFASPTRHILQPFVLLRSYRMLYLFPQVLELLSEVIGDGQGIMNLTFFTFLVLALLCPIATQLFGGDFNDTLAPNERAMRFDTFFQSFLSLYQMMTGENWTDILYDAMHSQSHSSVIYGAVFMVLIYFAVHYVVLNLFIAVIMENFDLDEDEIRQIQIKKYIRQHRWQPEYFKMDLISKVLLPIFMRQDSRKLSTDHIPKDLIASVTANKFREFLAMNTPEPEEPESSTFMDSISELSAPTTPKIGASPRMRKQSTISTVSGLSMQGVADEPLTEEIDEPLVKYGDEYEINVAKENKDVILENLRIFRTIFFLKADNVFRRFCIKLTNAWQYNLFILLLICASVSLGIWADESRRTVYPNASYGIEICQQVLLGVFFADVTFHIVADGIIMLPKSYLRNTWNALDLCLLIGQAVVLAAMPVGGQHASFLRALRTLRSMRIVYYIEGMRVIYLDLLYGLPTMFNAVLLNLLVFVVFAIYGCILFSSKFLHCNDDQVSGQTECHGEYHSVNDDAPGIFMPRVWQNPYKYSYDYFGNALLHLFECASGEGWIISLFSAMSIPSKVGDQPRFDWSSPSVWYALYYIVFMFVASLCSIQLFIGVILETFKRRRGISSLTNTQRQFQDLQRQLALIKPSRKIERPTNNAFLGACYDIVVGKGSYFTRTVSILLIVNLANFCSFHLHQSEWLTQFQVQAFYGFLVLYTTEILLKIFGVGVHKWASSKWNIYDAIVTFTLILFVMYGRVTPSNFTMFALHRLLLVGIAFRLAQRIESLDTLFRAVKRALPTISYVTAALAIVNISFAVILQEIFGTTRYGPYGNRHANFRDLGATLLTLWRITTGENWDFLMHDFAVQPPNCVEGPDCGSPWLAIALFLSFYVVCTYIFVNLFTVVVINNFSFTFDKRNQFTLITRTDLKHYKEAWSEFDPKATGYIRKKDVPGFLRALKGVLSIRIYDDEHSIRSLLEASNTMDTDMGHLASVPLSHSEMNNEFAGNNVLGERYYNFEAVNRCLDTMDPEAVRQNKRQYTLVYQARRNTKFKDILLANVFIRRSCAKQELVAFLSTPCLKS</sequence>
<keyword evidence="5" id="KW-0107">Calcium channel</keyword>
<evidence type="ECO:0000256" key="14">
    <source>
        <dbReference type="ARBA" id="ARBA00061395"/>
    </source>
</evidence>
<evidence type="ECO:0000256" key="11">
    <source>
        <dbReference type="ARBA" id="ARBA00023136"/>
    </source>
</evidence>
<feature type="domain" description="Ion transport" evidence="18">
    <location>
        <begin position="91"/>
        <end position="329"/>
    </location>
</feature>
<feature type="transmembrane region" description="Helical" evidence="17">
    <location>
        <begin position="95"/>
        <end position="117"/>
    </location>
</feature>
<accession>A0A1X2HE84</accession>
<protein>
    <recommendedName>
        <fullName evidence="15">Calcium-channel protein CCH1</fullName>
    </recommendedName>
</protein>
<keyword evidence="12" id="KW-0325">Glycoprotein</keyword>
<dbReference type="PANTHER" id="PTHR45628">
    <property type="entry name" value="VOLTAGE-DEPENDENT CALCIUM CHANNEL TYPE A SUBUNIT ALPHA-1"/>
    <property type="match status" value="1"/>
</dbReference>
<dbReference type="GO" id="GO:0098703">
    <property type="term" value="P:calcium ion import across plasma membrane"/>
    <property type="evidence" value="ECO:0007669"/>
    <property type="project" value="TreeGrafter"/>
</dbReference>
<keyword evidence="10" id="KW-0406">Ion transport</keyword>
<evidence type="ECO:0000256" key="16">
    <source>
        <dbReference type="SAM" id="MobiDB-lite"/>
    </source>
</evidence>
<feature type="transmembrane region" description="Helical" evidence="17">
    <location>
        <begin position="266"/>
        <end position="288"/>
    </location>
</feature>
<evidence type="ECO:0000256" key="6">
    <source>
        <dbReference type="ARBA" id="ARBA00022692"/>
    </source>
</evidence>
<dbReference type="PANTHER" id="PTHR45628:SF7">
    <property type="entry name" value="VOLTAGE-DEPENDENT CALCIUM CHANNEL TYPE A SUBUNIT ALPHA-1"/>
    <property type="match status" value="1"/>
</dbReference>
<feature type="transmembrane region" description="Helical" evidence="17">
    <location>
        <begin position="300"/>
        <end position="325"/>
    </location>
</feature>
<dbReference type="Proteomes" id="UP000242180">
    <property type="component" value="Unassembled WGS sequence"/>
</dbReference>
<comment type="similarity">
    <text evidence="14">Belongs to the calcium channel alpha-1 subunit (TC 1.A.1.11) family.</text>
</comment>
<evidence type="ECO:0000256" key="12">
    <source>
        <dbReference type="ARBA" id="ARBA00023180"/>
    </source>
</evidence>
<feature type="compositionally biased region" description="Acidic residues" evidence="16">
    <location>
        <begin position="64"/>
        <end position="75"/>
    </location>
</feature>
<feature type="transmembrane region" description="Helical" evidence="17">
    <location>
        <begin position="1194"/>
        <end position="1213"/>
    </location>
</feature>
<keyword evidence="8" id="KW-0851">Voltage-gated channel</keyword>
<dbReference type="Gene3D" id="1.10.238.10">
    <property type="entry name" value="EF-hand"/>
    <property type="match status" value="1"/>
</dbReference>
<dbReference type="InterPro" id="IPR027359">
    <property type="entry name" value="Volt_channel_dom_sf"/>
</dbReference>
<dbReference type="Gene3D" id="1.10.287.70">
    <property type="match status" value="4"/>
</dbReference>
<feature type="transmembrane region" description="Helical" evidence="17">
    <location>
        <begin position="1164"/>
        <end position="1182"/>
    </location>
</feature>
<dbReference type="InterPro" id="IPR005821">
    <property type="entry name" value="Ion_trans_dom"/>
</dbReference>
<evidence type="ECO:0000259" key="18">
    <source>
        <dbReference type="Pfam" id="PF00520"/>
    </source>
</evidence>
<reference evidence="19 20" key="1">
    <citation type="submission" date="2016-07" db="EMBL/GenBank/DDBJ databases">
        <title>Pervasive Adenine N6-methylation of Active Genes in Fungi.</title>
        <authorList>
            <consortium name="DOE Joint Genome Institute"/>
            <person name="Mondo S.J."/>
            <person name="Dannebaum R.O."/>
            <person name="Kuo R.C."/>
            <person name="Labutti K."/>
            <person name="Haridas S."/>
            <person name="Kuo A."/>
            <person name="Salamov A."/>
            <person name="Ahrendt S.R."/>
            <person name="Lipzen A."/>
            <person name="Sullivan W."/>
            <person name="Andreopoulos W.B."/>
            <person name="Clum A."/>
            <person name="Lindquist E."/>
            <person name="Daum C."/>
            <person name="Ramamoorthy G.K."/>
            <person name="Gryganskyi A."/>
            <person name="Culley D."/>
            <person name="Magnuson J.K."/>
            <person name="James T.Y."/>
            <person name="O'Malley M.A."/>
            <person name="Stajich J.E."/>
            <person name="Spatafora J.W."/>
            <person name="Visel A."/>
            <person name="Grigoriev I.V."/>
        </authorList>
    </citation>
    <scope>NUCLEOTIDE SEQUENCE [LARGE SCALE GENOMIC DNA]</scope>
    <source>
        <strain evidence="19 20">NRRL 2496</strain>
    </source>
</reference>
<keyword evidence="4" id="KW-0109">Calcium transport</keyword>
<feature type="transmembrane region" description="Helical" evidence="17">
    <location>
        <begin position="551"/>
        <end position="568"/>
    </location>
</feature>
<feature type="region of interest" description="Disordered" evidence="16">
    <location>
        <begin position="1"/>
        <end position="75"/>
    </location>
</feature>
<feature type="transmembrane region" description="Helical" evidence="17">
    <location>
        <begin position="155"/>
        <end position="179"/>
    </location>
</feature>
<evidence type="ECO:0000256" key="17">
    <source>
        <dbReference type="SAM" id="Phobius"/>
    </source>
</evidence>
<comment type="subcellular location">
    <subcellularLocation>
        <location evidence="1">Cell membrane</location>
        <topology evidence="1">Multi-pass membrane protein</topology>
    </subcellularLocation>
</comment>
<dbReference type="OMA" id="EGGRKHH"/>
<feature type="transmembrane region" description="Helical" evidence="17">
    <location>
        <begin position="462"/>
        <end position="483"/>
    </location>
</feature>
<evidence type="ECO:0000256" key="2">
    <source>
        <dbReference type="ARBA" id="ARBA00022448"/>
    </source>
</evidence>
<evidence type="ECO:0000256" key="7">
    <source>
        <dbReference type="ARBA" id="ARBA00022837"/>
    </source>
</evidence>
<dbReference type="InterPro" id="IPR050599">
    <property type="entry name" value="VDCC_alpha-1_subunit"/>
</dbReference>